<dbReference type="GO" id="GO:0003723">
    <property type="term" value="F:RNA binding"/>
    <property type="evidence" value="ECO:0007669"/>
    <property type="project" value="InterPro"/>
</dbReference>
<dbReference type="AlphaFoldDB" id="A0A085LX38"/>
<accession>A0A085LX38</accession>
<evidence type="ECO:0000313" key="3">
    <source>
        <dbReference type="Proteomes" id="UP000030764"/>
    </source>
</evidence>
<dbReference type="GO" id="GO:0033897">
    <property type="term" value="F:ribonuclease T2 activity"/>
    <property type="evidence" value="ECO:0007669"/>
    <property type="project" value="InterPro"/>
</dbReference>
<dbReference type="EMBL" id="KL363268">
    <property type="protein sequence ID" value="KFD49534.1"/>
    <property type="molecule type" value="Genomic_DNA"/>
</dbReference>
<sequence>MKAYNLLWEIYEFFVHGLYPTSKIWNKPPMVCVGQFSRGVPGCVQSSQTPSMGKRRILDHEFAEDIQ</sequence>
<dbReference type="Proteomes" id="UP000030758">
    <property type="component" value="Unassembled WGS sequence"/>
</dbReference>
<dbReference type="Proteomes" id="UP000030764">
    <property type="component" value="Unassembled WGS sequence"/>
</dbReference>
<proteinExistence type="predicted"/>
<organism evidence="1 3">
    <name type="scientific">Trichuris suis</name>
    <name type="common">pig whipworm</name>
    <dbReference type="NCBI Taxonomy" id="68888"/>
    <lineage>
        <taxon>Eukaryota</taxon>
        <taxon>Metazoa</taxon>
        <taxon>Ecdysozoa</taxon>
        <taxon>Nematoda</taxon>
        <taxon>Enoplea</taxon>
        <taxon>Dorylaimia</taxon>
        <taxon>Trichinellida</taxon>
        <taxon>Trichuridae</taxon>
        <taxon>Trichuris</taxon>
    </lineage>
</organism>
<dbReference type="PROSITE" id="PS00530">
    <property type="entry name" value="RNASE_T2_1"/>
    <property type="match status" value="1"/>
</dbReference>
<reference evidence="1 3" key="1">
    <citation type="journal article" date="2014" name="Nat. Genet.">
        <title>Genome and transcriptome of the porcine whipworm Trichuris suis.</title>
        <authorList>
            <person name="Jex A.R."/>
            <person name="Nejsum P."/>
            <person name="Schwarz E.M."/>
            <person name="Hu L."/>
            <person name="Young N.D."/>
            <person name="Hall R.S."/>
            <person name="Korhonen P.K."/>
            <person name="Liao S."/>
            <person name="Thamsborg S."/>
            <person name="Xia J."/>
            <person name="Xu P."/>
            <person name="Wang S."/>
            <person name="Scheerlinck J.P."/>
            <person name="Hofmann A."/>
            <person name="Sternberg P.W."/>
            <person name="Wang J."/>
            <person name="Gasser R.B."/>
        </authorList>
    </citation>
    <scope>NUCLEOTIDE SEQUENCE [LARGE SCALE GENOMIC DNA]</scope>
    <source>
        <strain evidence="2">DCEP-RM93F</strain>
        <strain evidence="1">DCEP-RM93M</strain>
    </source>
</reference>
<name>A0A085LX38_9BILA</name>
<evidence type="ECO:0000313" key="1">
    <source>
        <dbReference type="EMBL" id="KFD49534.1"/>
    </source>
</evidence>
<protein>
    <submittedName>
        <fullName evidence="1">Uncharacterized protein</fullName>
    </submittedName>
</protein>
<gene>
    <name evidence="1" type="ORF">M513_09559</name>
    <name evidence="2" type="ORF">M514_09559</name>
</gene>
<evidence type="ECO:0000313" key="2">
    <source>
        <dbReference type="EMBL" id="KFD70311.1"/>
    </source>
</evidence>
<keyword evidence="3" id="KW-1185">Reference proteome</keyword>
<dbReference type="EMBL" id="KL367488">
    <property type="protein sequence ID" value="KFD70311.1"/>
    <property type="molecule type" value="Genomic_DNA"/>
</dbReference>
<dbReference type="InterPro" id="IPR018188">
    <property type="entry name" value="RNase_T2_His_AS_1"/>
</dbReference>